<dbReference type="InterPro" id="IPR036188">
    <property type="entry name" value="FAD/NAD-bd_sf"/>
</dbReference>
<comment type="catalytic activity">
    <reaction evidence="20">
        <text>a ubiquinone + reduced [electron-transfer flavoprotein] = a ubiquinol + oxidized [electron-transfer flavoprotein] + H(+)</text>
        <dbReference type="Rhea" id="RHEA:24052"/>
        <dbReference type="Rhea" id="RHEA-COMP:9565"/>
        <dbReference type="Rhea" id="RHEA-COMP:9566"/>
        <dbReference type="Rhea" id="RHEA-COMP:10685"/>
        <dbReference type="Rhea" id="RHEA-COMP:10686"/>
        <dbReference type="ChEBI" id="CHEBI:15378"/>
        <dbReference type="ChEBI" id="CHEBI:16389"/>
        <dbReference type="ChEBI" id="CHEBI:17976"/>
        <dbReference type="ChEBI" id="CHEBI:57692"/>
        <dbReference type="ChEBI" id="CHEBI:58307"/>
        <dbReference type="EC" id="1.5.5.1"/>
    </reaction>
</comment>
<keyword evidence="23" id="KW-1185">Reference proteome</keyword>
<keyword evidence="14 20" id="KW-0560">Oxidoreductase</keyword>
<evidence type="ECO:0000256" key="11">
    <source>
        <dbReference type="ARBA" id="ARBA00022946"/>
    </source>
</evidence>
<keyword evidence="16 20" id="KW-0411">Iron-sulfur</keyword>
<evidence type="ECO:0000256" key="4">
    <source>
        <dbReference type="ARBA" id="ARBA00011245"/>
    </source>
</evidence>
<keyword evidence="7 20" id="KW-0285">Flavoprotein</keyword>
<dbReference type="OrthoDB" id="437331at2759"/>
<dbReference type="Gene3D" id="3.30.70.20">
    <property type="match status" value="1"/>
</dbReference>
<dbReference type="GO" id="GO:0004174">
    <property type="term" value="F:electron-transferring-flavoprotein dehydrogenase activity"/>
    <property type="evidence" value="ECO:0007669"/>
    <property type="project" value="UniProtKB-UniRule"/>
</dbReference>
<dbReference type="InterPro" id="IPR049398">
    <property type="entry name" value="ETF-QO/FixC_UQ-bd"/>
</dbReference>
<dbReference type="Proteomes" id="UP000478052">
    <property type="component" value="Unassembled WGS sequence"/>
</dbReference>
<dbReference type="GO" id="GO:0046872">
    <property type="term" value="F:metal ion binding"/>
    <property type="evidence" value="ECO:0007669"/>
    <property type="project" value="UniProtKB-KW"/>
</dbReference>
<comment type="caution">
    <text evidence="22">The sequence shown here is derived from an EMBL/GenBank/DDBJ whole genome shotgun (WGS) entry which is preliminary data.</text>
</comment>
<evidence type="ECO:0000256" key="5">
    <source>
        <dbReference type="ARBA" id="ARBA00022448"/>
    </source>
</evidence>
<evidence type="ECO:0000256" key="15">
    <source>
        <dbReference type="ARBA" id="ARBA00023004"/>
    </source>
</evidence>
<keyword evidence="10 20" id="KW-0274">FAD</keyword>
<dbReference type="PANTHER" id="PTHR10617:SF107">
    <property type="entry name" value="ELECTRON TRANSFER FLAVOPROTEIN-UBIQUINONE OXIDOREDUCTASE, MITOCHONDRIAL"/>
    <property type="match status" value="1"/>
</dbReference>
<keyword evidence="12 20" id="KW-0249">Electron transport</keyword>
<keyword evidence="6" id="KW-0597">Phosphoprotein</keyword>
<evidence type="ECO:0000313" key="22">
    <source>
        <dbReference type="EMBL" id="KAF0765581.1"/>
    </source>
</evidence>
<accession>A0A6G0Z4M7</accession>
<keyword evidence="19" id="KW-0472">Membrane</keyword>
<dbReference type="PANTHER" id="PTHR10617">
    <property type="entry name" value="ELECTRON TRANSFER FLAVOPROTEIN-UBIQUINONE OXIDOREDUCTASE"/>
    <property type="match status" value="1"/>
</dbReference>
<evidence type="ECO:0000256" key="8">
    <source>
        <dbReference type="ARBA" id="ARBA00022723"/>
    </source>
</evidence>
<dbReference type="SUPFAM" id="SSF51905">
    <property type="entry name" value="FAD/NAD(P)-binding domain"/>
    <property type="match status" value="1"/>
</dbReference>
<dbReference type="Pfam" id="PF07992">
    <property type="entry name" value="Pyr_redox_2"/>
    <property type="match status" value="1"/>
</dbReference>
<comment type="subunit">
    <text evidence="4">Monomer.</text>
</comment>
<dbReference type="SUPFAM" id="SSF54862">
    <property type="entry name" value="4Fe-4S ferredoxins"/>
    <property type="match status" value="1"/>
</dbReference>
<evidence type="ECO:0000256" key="18">
    <source>
        <dbReference type="ARBA" id="ARBA00023128"/>
    </source>
</evidence>
<evidence type="ECO:0000256" key="2">
    <source>
        <dbReference type="ARBA" id="ARBA00002819"/>
    </source>
</evidence>
<evidence type="ECO:0000256" key="20">
    <source>
        <dbReference type="RuleBase" id="RU366068"/>
    </source>
</evidence>
<keyword evidence="8 20" id="KW-0479">Metal-binding</keyword>
<evidence type="ECO:0000256" key="9">
    <source>
        <dbReference type="ARBA" id="ARBA00022792"/>
    </source>
</evidence>
<evidence type="ECO:0000313" key="23">
    <source>
        <dbReference type="Proteomes" id="UP000478052"/>
    </source>
</evidence>
<evidence type="ECO:0000259" key="21">
    <source>
        <dbReference type="PROSITE" id="PS51379"/>
    </source>
</evidence>
<evidence type="ECO:0000256" key="1">
    <source>
        <dbReference type="ARBA" id="ARBA00001974"/>
    </source>
</evidence>
<proteinExistence type="predicted"/>
<evidence type="ECO:0000256" key="12">
    <source>
        <dbReference type="ARBA" id="ARBA00022982"/>
    </source>
</evidence>
<evidence type="ECO:0000256" key="14">
    <source>
        <dbReference type="ARBA" id="ARBA00023002"/>
    </source>
</evidence>
<keyword evidence="11" id="KW-0809">Transit peptide</keyword>
<comment type="function">
    <text evidence="2 20">Accepts electrons from ETF and reduces ubiquinone.</text>
</comment>
<dbReference type="FunFam" id="3.30.70.20:FF:000088">
    <property type="entry name" value="Electron transfer flavoprotein-ubiquinone oxidoreductase, mitochondrial"/>
    <property type="match status" value="1"/>
</dbReference>
<keyword evidence="17 20" id="KW-0830">Ubiquinone</keyword>
<keyword evidence="15 20" id="KW-0408">Iron</keyword>
<reference evidence="22 23" key="1">
    <citation type="submission" date="2019-08" db="EMBL/GenBank/DDBJ databases">
        <title>Whole genome of Aphis craccivora.</title>
        <authorList>
            <person name="Voronova N.V."/>
            <person name="Shulinski R.S."/>
            <person name="Bandarenka Y.V."/>
            <person name="Zhorov D.G."/>
            <person name="Warner D."/>
        </authorList>
    </citation>
    <scope>NUCLEOTIDE SEQUENCE [LARGE SCALE GENOMIC DNA]</scope>
    <source>
        <strain evidence="22">180601</strain>
        <tissue evidence="22">Whole Body</tissue>
    </source>
</reference>
<dbReference type="Pfam" id="PF21162">
    <property type="entry name" value="ETFQO_UQ-bd"/>
    <property type="match status" value="1"/>
</dbReference>
<organism evidence="22 23">
    <name type="scientific">Aphis craccivora</name>
    <name type="common">Cowpea aphid</name>
    <dbReference type="NCBI Taxonomy" id="307492"/>
    <lineage>
        <taxon>Eukaryota</taxon>
        <taxon>Metazoa</taxon>
        <taxon>Ecdysozoa</taxon>
        <taxon>Arthropoda</taxon>
        <taxon>Hexapoda</taxon>
        <taxon>Insecta</taxon>
        <taxon>Pterygota</taxon>
        <taxon>Neoptera</taxon>
        <taxon>Paraneoptera</taxon>
        <taxon>Hemiptera</taxon>
        <taxon>Sternorrhyncha</taxon>
        <taxon>Aphidomorpha</taxon>
        <taxon>Aphidoidea</taxon>
        <taxon>Aphididae</taxon>
        <taxon>Aphidini</taxon>
        <taxon>Aphis</taxon>
        <taxon>Aphis</taxon>
    </lineage>
</organism>
<keyword evidence="13" id="KW-0007">Acetylation</keyword>
<comment type="cofactor">
    <cofactor evidence="20">
        <name>[4Fe-4S] cluster</name>
        <dbReference type="ChEBI" id="CHEBI:49883"/>
    </cofactor>
    <text evidence="20">Binds 1 [4Fe-4S] cluster.</text>
</comment>
<dbReference type="Gene3D" id="3.50.50.60">
    <property type="entry name" value="FAD/NAD(P)-binding domain"/>
    <property type="match status" value="1"/>
</dbReference>
<comment type="subcellular location">
    <subcellularLocation>
        <location evidence="3">Mitochondrion inner membrane</location>
    </subcellularLocation>
</comment>
<name>A0A6G0Z4M7_APHCR</name>
<evidence type="ECO:0000256" key="6">
    <source>
        <dbReference type="ARBA" id="ARBA00022553"/>
    </source>
</evidence>
<protein>
    <recommendedName>
        <fullName evidence="20">Electron transfer flavoprotein-ubiquinone oxidoreductase</fullName>
        <shortName evidence="20">ETF-QO</shortName>
        <ecNumber evidence="20">1.5.5.1</ecNumber>
    </recommendedName>
</protein>
<keyword evidence="5 20" id="KW-0813">Transport</keyword>
<keyword evidence="9" id="KW-0999">Mitochondrion inner membrane</keyword>
<feature type="domain" description="4Fe-4S ferredoxin-type" evidence="21">
    <location>
        <begin position="574"/>
        <end position="603"/>
    </location>
</feature>
<dbReference type="InterPro" id="IPR007859">
    <property type="entry name" value="ETF-QO/FixX_C"/>
</dbReference>
<evidence type="ECO:0000256" key="7">
    <source>
        <dbReference type="ARBA" id="ARBA00022630"/>
    </source>
</evidence>
<evidence type="ECO:0000256" key="17">
    <source>
        <dbReference type="ARBA" id="ARBA00023075"/>
    </source>
</evidence>
<comment type="cofactor">
    <cofactor evidence="1 20">
        <name>FAD</name>
        <dbReference type="ChEBI" id="CHEBI:57692"/>
    </cofactor>
</comment>
<evidence type="ECO:0000256" key="16">
    <source>
        <dbReference type="ARBA" id="ARBA00023014"/>
    </source>
</evidence>
<dbReference type="EMBL" id="VUJU01001367">
    <property type="protein sequence ID" value="KAF0765581.1"/>
    <property type="molecule type" value="Genomic_DNA"/>
</dbReference>
<dbReference type="InterPro" id="IPR040156">
    <property type="entry name" value="ETF-QO"/>
</dbReference>
<keyword evidence="18" id="KW-0496">Mitochondrion</keyword>
<dbReference type="Gene3D" id="3.30.9.90">
    <property type="match status" value="1"/>
</dbReference>
<dbReference type="InterPro" id="IPR023753">
    <property type="entry name" value="FAD/NAD-binding_dom"/>
</dbReference>
<dbReference type="EC" id="1.5.5.1" evidence="20"/>
<dbReference type="SUPFAM" id="SSF54373">
    <property type="entry name" value="FAD-linked reductases, C-terminal domain"/>
    <property type="match status" value="1"/>
</dbReference>
<dbReference type="GO" id="GO:0051539">
    <property type="term" value="F:4 iron, 4 sulfur cluster binding"/>
    <property type="evidence" value="ECO:0007669"/>
    <property type="project" value="UniProtKB-UniRule"/>
</dbReference>
<dbReference type="InterPro" id="IPR017896">
    <property type="entry name" value="4Fe4S_Fe-S-bd"/>
</dbReference>
<evidence type="ECO:0000256" key="10">
    <source>
        <dbReference type="ARBA" id="ARBA00022827"/>
    </source>
</evidence>
<dbReference type="AlphaFoldDB" id="A0A6G0Z4M7"/>
<sequence>MVKPTGVKYTRHVMDYSTALIVRKVGTSCFRLYSVASPKITTHYTVRPRETDHRWKDISMERYEDVADVVIVGGGPAGLSAAIKLKQLATEKNKELRVCVVEKASEVGNHILSGAVVDPVALNELFPDWKDLGAPLTTLVKDDKFGYLTKSSRIPIPILPGMPMDNHGNYIVRLGHLVKWLGEQAESLGVEVYSGYPAAEVLYHDDGSVKGVATGDVGIAKDGSPKDSFERGMELHAKITIFAEGCHGHLTKQLFKKFKLRENCAPQSYGLGLKEIWEVKPEHHSPGKVEHTVGWPLDKNTYGGSFIYHLNESTPLVAVGFVVGLDYSNPYLSPFREFQRFKHHPHVQPLFEDGKRIAYGARALNEGGFQSIPKLSFPGGALIGCTAGFLNVPKIKGTHYAMKSGMLAAESTFDTIFNTSETSETTGLEPKDYEEKVKNSWIWSDLKQVRNVRPSFHTKLGLFGGMAYSGFTLAVKGKEPWTLSHGVPDNERLKPKTEVSVIEYPKPDGKISFDILSSVALTGTNHEGDQPAHLTLLDDSVPVNTNLNLYDGPEGRFCPAGVYEYVPMEEGTGDRLQINAQNCIHCKTCDIKDPTQNINWVVPEPGGGPAYNGMIQAICVRP</sequence>
<evidence type="ECO:0000256" key="13">
    <source>
        <dbReference type="ARBA" id="ARBA00022990"/>
    </source>
</evidence>
<dbReference type="Pfam" id="PF05187">
    <property type="entry name" value="Fer4_ETF_QO"/>
    <property type="match status" value="1"/>
</dbReference>
<dbReference type="PROSITE" id="PS51379">
    <property type="entry name" value="4FE4S_FER_2"/>
    <property type="match status" value="1"/>
</dbReference>
<evidence type="ECO:0000256" key="19">
    <source>
        <dbReference type="ARBA" id="ARBA00023136"/>
    </source>
</evidence>
<evidence type="ECO:0000256" key="3">
    <source>
        <dbReference type="ARBA" id="ARBA00004273"/>
    </source>
</evidence>
<dbReference type="GO" id="GO:0005743">
    <property type="term" value="C:mitochondrial inner membrane"/>
    <property type="evidence" value="ECO:0007669"/>
    <property type="project" value="UniProtKB-SubCell"/>
</dbReference>
<gene>
    <name evidence="22" type="ORF">FWK35_00006028</name>
</gene>